<dbReference type="GO" id="GO:0005829">
    <property type="term" value="C:cytosol"/>
    <property type="evidence" value="ECO:0007669"/>
    <property type="project" value="TreeGrafter"/>
</dbReference>
<dbReference type="PROSITE" id="PS50110">
    <property type="entry name" value="RESPONSE_REGULATORY"/>
    <property type="match status" value="1"/>
</dbReference>
<dbReference type="Pfam" id="PF00072">
    <property type="entry name" value="Response_reg"/>
    <property type="match status" value="1"/>
</dbReference>
<dbReference type="SMART" id="SM00448">
    <property type="entry name" value="REC"/>
    <property type="match status" value="1"/>
</dbReference>
<dbReference type="CDD" id="cd00383">
    <property type="entry name" value="trans_reg_C"/>
    <property type="match status" value="1"/>
</dbReference>
<dbReference type="PROSITE" id="PS51755">
    <property type="entry name" value="OMPR_PHOB"/>
    <property type="match status" value="1"/>
</dbReference>
<dbReference type="GO" id="GO:0000976">
    <property type="term" value="F:transcription cis-regulatory region binding"/>
    <property type="evidence" value="ECO:0007669"/>
    <property type="project" value="TreeGrafter"/>
</dbReference>
<dbReference type="GO" id="GO:0000156">
    <property type="term" value="F:phosphorelay response regulator activity"/>
    <property type="evidence" value="ECO:0007669"/>
    <property type="project" value="TreeGrafter"/>
</dbReference>
<evidence type="ECO:0000256" key="6">
    <source>
        <dbReference type="PROSITE-ProRule" id="PRU00169"/>
    </source>
</evidence>
<gene>
    <name evidence="10" type="primary">tcrX_2</name>
    <name evidence="10" type="ORF">AOLFYP35_00428</name>
</gene>
<dbReference type="FunFam" id="3.40.50.2300:FF:000001">
    <property type="entry name" value="DNA-binding response regulator PhoB"/>
    <property type="match status" value="1"/>
</dbReference>
<keyword evidence="4 7" id="KW-0238">DNA-binding</keyword>
<evidence type="ECO:0000256" key="5">
    <source>
        <dbReference type="ARBA" id="ARBA00023163"/>
    </source>
</evidence>
<keyword evidence="2" id="KW-0902">Two-component regulatory system</keyword>
<dbReference type="FunFam" id="1.10.10.10:FF:000005">
    <property type="entry name" value="Two-component system response regulator"/>
    <property type="match status" value="1"/>
</dbReference>
<feature type="domain" description="OmpR/PhoB-type" evidence="9">
    <location>
        <begin position="142"/>
        <end position="239"/>
    </location>
</feature>
<dbReference type="SMART" id="SM00862">
    <property type="entry name" value="Trans_reg_C"/>
    <property type="match status" value="1"/>
</dbReference>
<dbReference type="Gene3D" id="3.40.50.2300">
    <property type="match status" value="1"/>
</dbReference>
<dbReference type="Pfam" id="PF00486">
    <property type="entry name" value="Trans_reg_C"/>
    <property type="match status" value="1"/>
</dbReference>
<evidence type="ECO:0000256" key="3">
    <source>
        <dbReference type="ARBA" id="ARBA00023015"/>
    </source>
</evidence>
<dbReference type="InterPro" id="IPR001789">
    <property type="entry name" value="Sig_transdc_resp-reg_receiver"/>
</dbReference>
<organism evidence="10">
    <name type="scientific">Schaalia odontolytica</name>
    <dbReference type="NCBI Taxonomy" id="1660"/>
    <lineage>
        <taxon>Bacteria</taxon>
        <taxon>Bacillati</taxon>
        <taxon>Actinomycetota</taxon>
        <taxon>Actinomycetes</taxon>
        <taxon>Actinomycetales</taxon>
        <taxon>Actinomycetaceae</taxon>
        <taxon>Schaalia</taxon>
    </lineage>
</organism>
<dbReference type="GO" id="GO:0006355">
    <property type="term" value="P:regulation of DNA-templated transcription"/>
    <property type="evidence" value="ECO:0007669"/>
    <property type="project" value="InterPro"/>
</dbReference>
<dbReference type="InterPro" id="IPR036388">
    <property type="entry name" value="WH-like_DNA-bd_sf"/>
</dbReference>
<dbReference type="Gene3D" id="1.10.10.10">
    <property type="entry name" value="Winged helix-like DNA-binding domain superfamily/Winged helix DNA-binding domain"/>
    <property type="match status" value="1"/>
</dbReference>
<evidence type="ECO:0000259" key="9">
    <source>
        <dbReference type="PROSITE" id="PS51755"/>
    </source>
</evidence>
<feature type="domain" description="Response regulatory" evidence="8">
    <location>
        <begin position="17"/>
        <end position="131"/>
    </location>
</feature>
<keyword evidence="3" id="KW-0805">Transcription regulation</keyword>
<accession>A0A6N2RKZ7</accession>
<dbReference type="GO" id="GO:0032993">
    <property type="term" value="C:protein-DNA complex"/>
    <property type="evidence" value="ECO:0007669"/>
    <property type="project" value="TreeGrafter"/>
</dbReference>
<evidence type="ECO:0000256" key="1">
    <source>
        <dbReference type="ARBA" id="ARBA00022553"/>
    </source>
</evidence>
<evidence type="ECO:0000313" key="10">
    <source>
        <dbReference type="EMBL" id="VYS81993.1"/>
    </source>
</evidence>
<evidence type="ECO:0000256" key="2">
    <source>
        <dbReference type="ARBA" id="ARBA00023012"/>
    </source>
</evidence>
<dbReference type="InterPro" id="IPR011006">
    <property type="entry name" value="CheY-like_superfamily"/>
</dbReference>
<reference evidence="10" key="1">
    <citation type="submission" date="2019-11" db="EMBL/GenBank/DDBJ databases">
        <authorList>
            <person name="Feng L."/>
        </authorList>
    </citation>
    <scope>NUCLEOTIDE SEQUENCE</scope>
    <source>
        <strain evidence="10">AodontolyticusLFYP35</strain>
    </source>
</reference>
<evidence type="ECO:0000256" key="7">
    <source>
        <dbReference type="PROSITE-ProRule" id="PRU01091"/>
    </source>
</evidence>
<keyword evidence="1 6" id="KW-0597">Phosphoprotein</keyword>
<name>A0A6N2RKZ7_9ACTO</name>
<keyword evidence="5" id="KW-0804">Transcription</keyword>
<dbReference type="AlphaFoldDB" id="A0A6N2RKZ7"/>
<dbReference type="PANTHER" id="PTHR48111:SF28">
    <property type="entry name" value="TRANSCRIPTIONAL REGULATORY PROTEIN TCRX-RELATED"/>
    <property type="match status" value="1"/>
</dbReference>
<dbReference type="SUPFAM" id="SSF52172">
    <property type="entry name" value="CheY-like"/>
    <property type="match status" value="1"/>
</dbReference>
<feature type="DNA-binding region" description="OmpR/PhoB-type" evidence="7">
    <location>
        <begin position="142"/>
        <end position="239"/>
    </location>
</feature>
<dbReference type="InterPro" id="IPR001867">
    <property type="entry name" value="OmpR/PhoB-type_DNA-bd"/>
</dbReference>
<sequence length="241" mass="26675">MSTTESSFIRPDGTPARVLVVDDESVLAELLGSALRHQGWETQTAANGWEALDKADTFDPDVVVLDIQMPGLDGMETLERLRKRKPHLPVLFLTARDAVADRVAGLRAGADDYVTKPFDLDEVTARIDALLRRSGMASVTAERVLTVGDLTLDEDSHDVARGGEAITLTNTEFELLRYFMENPNVVLSKSQILDRVWSYDFGGQANIVELYISYLRKKIDAGREPMIHTVRGAGYILRPAS</sequence>
<protein>
    <submittedName>
        <fullName evidence="10">Putative transcriptional regulatory protein TcrX</fullName>
    </submittedName>
</protein>
<evidence type="ECO:0000256" key="4">
    <source>
        <dbReference type="ARBA" id="ARBA00023125"/>
    </source>
</evidence>
<evidence type="ECO:0000259" key="8">
    <source>
        <dbReference type="PROSITE" id="PS50110"/>
    </source>
</evidence>
<dbReference type="InterPro" id="IPR039420">
    <property type="entry name" value="WalR-like"/>
</dbReference>
<dbReference type="EMBL" id="CACRSM010000002">
    <property type="protein sequence ID" value="VYS81993.1"/>
    <property type="molecule type" value="Genomic_DNA"/>
</dbReference>
<dbReference type="PANTHER" id="PTHR48111">
    <property type="entry name" value="REGULATOR OF RPOS"/>
    <property type="match status" value="1"/>
</dbReference>
<feature type="modified residue" description="4-aspartylphosphate" evidence="6">
    <location>
        <position position="66"/>
    </location>
</feature>
<proteinExistence type="predicted"/>
<dbReference type="Gene3D" id="6.10.250.690">
    <property type="match status" value="1"/>
</dbReference>